<keyword evidence="3" id="KW-1185">Reference proteome</keyword>
<dbReference type="PANTHER" id="PTHR41252">
    <property type="entry name" value="BLR2505 PROTEIN"/>
    <property type="match status" value="1"/>
</dbReference>
<gene>
    <name evidence="2" type="ORF">FB390_2645</name>
</gene>
<evidence type="ECO:0000313" key="2">
    <source>
        <dbReference type="EMBL" id="TQM31006.1"/>
    </source>
</evidence>
<name>A0A543FAZ7_9NOCA</name>
<evidence type="ECO:0000313" key="3">
    <source>
        <dbReference type="Proteomes" id="UP000316331"/>
    </source>
</evidence>
<keyword evidence="2" id="KW-0413">Isomerase</keyword>
<dbReference type="AlphaFoldDB" id="A0A543FAZ7"/>
<feature type="domain" description="SnoaL-like" evidence="1">
    <location>
        <begin position="41"/>
        <end position="147"/>
    </location>
</feature>
<dbReference type="EMBL" id="VFPG01000001">
    <property type="protein sequence ID" value="TQM31006.1"/>
    <property type="molecule type" value="Genomic_DNA"/>
</dbReference>
<proteinExistence type="predicted"/>
<comment type="caution">
    <text evidence="2">The sequence shown here is derived from an EMBL/GenBank/DDBJ whole genome shotgun (WGS) entry which is preliminary data.</text>
</comment>
<dbReference type="InterPro" id="IPR032710">
    <property type="entry name" value="NTF2-like_dom_sf"/>
</dbReference>
<sequence length="162" mass="18198">MLVERHSRDPGQHNELSIEQTFAPGYALSVTNENPAEGAIHRYFDALQTGSPMLLKECFTDDARWFAPGRLPNSGIWHGPNAIVDEFFPIAMARMQPGSFTTELLSLTIGDSNAVVEWRSRATTISGHEYDNAYIANFVVTDGKISEVREYFDTHRGETLYQ</sequence>
<dbReference type="Gene3D" id="3.10.450.50">
    <property type="match status" value="1"/>
</dbReference>
<dbReference type="InterPro" id="IPR037401">
    <property type="entry name" value="SnoaL-like"/>
</dbReference>
<dbReference type="Pfam" id="PF12680">
    <property type="entry name" value="SnoaL_2"/>
    <property type="match status" value="1"/>
</dbReference>
<dbReference type="PANTHER" id="PTHR41252:SF1">
    <property type="entry name" value="BLR2505 PROTEIN"/>
    <property type="match status" value="1"/>
</dbReference>
<reference evidence="2 3" key="1">
    <citation type="submission" date="2019-06" db="EMBL/GenBank/DDBJ databases">
        <title>Sequencing the genomes of 1000 actinobacteria strains.</title>
        <authorList>
            <person name="Klenk H.-P."/>
        </authorList>
    </citation>
    <scope>NUCLEOTIDE SEQUENCE [LARGE SCALE GENOMIC DNA]</scope>
    <source>
        <strain evidence="2 3">DSM 103495</strain>
    </source>
</reference>
<protein>
    <submittedName>
        <fullName evidence="2">Ketosteroid isomerase-like protein</fullName>
    </submittedName>
</protein>
<dbReference type="SUPFAM" id="SSF54427">
    <property type="entry name" value="NTF2-like"/>
    <property type="match status" value="1"/>
</dbReference>
<accession>A0A543FAZ7</accession>
<dbReference type="Proteomes" id="UP000316331">
    <property type="component" value="Unassembled WGS sequence"/>
</dbReference>
<organism evidence="2 3">
    <name type="scientific">Nocardia bhagyanarayanae</name>
    <dbReference type="NCBI Taxonomy" id="1215925"/>
    <lineage>
        <taxon>Bacteria</taxon>
        <taxon>Bacillati</taxon>
        <taxon>Actinomycetota</taxon>
        <taxon>Actinomycetes</taxon>
        <taxon>Mycobacteriales</taxon>
        <taxon>Nocardiaceae</taxon>
        <taxon>Nocardia</taxon>
    </lineage>
</organism>
<evidence type="ECO:0000259" key="1">
    <source>
        <dbReference type="Pfam" id="PF12680"/>
    </source>
</evidence>
<dbReference type="GO" id="GO:0016853">
    <property type="term" value="F:isomerase activity"/>
    <property type="evidence" value="ECO:0007669"/>
    <property type="project" value="UniProtKB-KW"/>
</dbReference>